<dbReference type="PRINTS" id="PR00364">
    <property type="entry name" value="DISEASERSIST"/>
</dbReference>
<dbReference type="Proteomes" id="UP001054889">
    <property type="component" value="Unassembled WGS sequence"/>
</dbReference>
<feature type="region of interest" description="Disordered" evidence="8">
    <location>
        <begin position="582"/>
        <end position="604"/>
    </location>
</feature>
<evidence type="ECO:0000259" key="10">
    <source>
        <dbReference type="Pfam" id="PF18052"/>
    </source>
</evidence>
<dbReference type="Gene3D" id="3.40.50.300">
    <property type="entry name" value="P-loop containing nucleotide triphosphate hydrolases"/>
    <property type="match status" value="1"/>
</dbReference>
<dbReference type="InterPro" id="IPR032675">
    <property type="entry name" value="LRR_dom_sf"/>
</dbReference>
<dbReference type="InterPro" id="IPR027417">
    <property type="entry name" value="P-loop_NTPase"/>
</dbReference>
<dbReference type="Pfam" id="PF23598">
    <property type="entry name" value="LRR_14"/>
    <property type="match status" value="1"/>
</dbReference>
<evidence type="ECO:0000256" key="4">
    <source>
        <dbReference type="ARBA" id="ARBA00022741"/>
    </source>
</evidence>
<comment type="similarity">
    <text evidence="1">Belongs to the disease resistance NB-LRR family.</text>
</comment>
<dbReference type="InterPro" id="IPR041118">
    <property type="entry name" value="Rx_N"/>
</dbReference>
<keyword evidence="4" id="KW-0547">Nucleotide-binding</keyword>
<dbReference type="PANTHER" id="PTHR23155">
    <property type="entry name" value="DISEASE RESISTANCE PROTEIN RP"/>
    <property type="match status" value="1"/>
</dbReference>
<dbReference type="GO" id="GO:0002758">
    <property type="term" value="P:innate immune response-activating signaling pathway"/>
    <property type="evidence" value="ECO:0007669"/>
    <property type="project" value="UniProtKB-ARBA"/>
</dbReference>
<evidence type="ECO:0000256" key="2">
    <source>
        <dbReference type="ARBA" id="ARBA00022614"/>
    </source>
</evidence>
<evidence type="ECO:0000256" key="8">
    <source>
        <dbReference type="SAM" id="MobiDB-lite"/>
    </source>
</evidence>
<dbReference type="AlphaFoldDB" id="A0AAV5BPU6"/>
<dbReference type="PANTHER" id="PTHR23155:SF889">
    <property type="entry name" value="OS03G0379801 PROTEIN"/>
    <property type="match status" value="1"/>
</dbReference>
<keyword evidence="14" id="KW-1185">Reference proteome</keyword>
<dbReference type="InterPro" id="IPR038005">
    <property type="entry name" value="RX-like_CC"/>
</dbReference>
<evidence type="ECO:0000256" key="1">
    <source>
        <dbReference type="ARBA" id="ARBA00008894"/>
    </source>
</evidence>
<gene>
    <name evidence="13" type="primary">ga03630</name>
    <name evidence="13" type="ORF">PR202_ga03630</name>
</gene>
<evidence type="ECO:0000259" key="12">
    <source>
        <dbReference type="Pfam" id="PF23598"/>
    </source>
</evidence>
<feature type="coiled-coil region" evidence="7">
    <location>
        <begin position="139"/>
        <end position="166"/>
    </location>
</feature>
<keyword evidence="3" id="KW-0677">Repeat</keyword>
<keyword evidence="6 7" id="KW-0175">Coiled coil</keyword>
<feature type="domain" description="Disease resistance protein winged helix" evidence="11">
    <location>
        <begin position="458"/>
        <end position="511"/>
    </location>
</feature>
<dbReference type="EMBL" id="BQKI01000002">
    <property type="protein sequence ID" value="GJM87653.1"/>
    <property type="molecule type" value="Genomic_DNA"/>
</dbReference>
<feature type="domain" description="NB-ARC" evidence="9">
    <location>
        <begin position="208"/>
        <end position="369"/>
    </location>
</feature>
<reference evidence="13" key="2">
    <citation type="submission" date="2021-12" db="EMBL/GenBank/DDBJ databases">
        <title>Resequencing data analysis of finger millet.</title>
        <authorList>
            <person name="Hatakeyama M."/>
            <person name="Aluri S."/>
            <person name="Balachadran M.T."/>
            <person name="Sivarajan S.R."/>
            <person name="Poveda L."/>
            <person name="Shimizu-Inatsugi R."/>
            <person name="Schlapbach R."/>
            <person name="Sreeman S.M."/>
            <person name="Shimizu K.K."/>
        </authorList>
    </citation>
    <scope>NUCLEOTIDE SEQUENCE</scope>
</reference>
<dbReference type="InterPro" id="IPR044974">
    <property type="entry name" value="Disease_R_plants"/>
</dbReference>
<dbReference type="InterPro" id="IPR002182">
    <property type="entry name" value="NB-ARC"/>
</dbReference>
<proteinExistence type="inferred from homology"/>
<dbReference type="Gene3D" id="1.10.10.10">
    <property type="entry name" value="Winged helix-like DNA-binding domain superfamily/Winged helix DNA-binding domain"/>
    <property type="match status" value="1"/>
</dbReference>
<feature type="domain" description="Disease resistance R13L4/SHOC-2-like LRR" evidence="12">
    <location>
        <begin position="628"/>
        <end position="900"/>
    </location>
</feature>
<sequence>MAEAIIGPLVGKLQELALSEARALVAVNDDIQSLRDKLMWMQAFLRDADPRRRVAPDEASRVWLQQTRDAAFDAEDAVDQYSPGRPVERCQNLSHQQGRSFMCRITKVSKHEVFSSRYPSWTHAIIRFFAGFTTQISVRHNLSSKIEAINTRLENIIQNKDKYKHNEESTDKMVVPWRASTTISVAPTKLDNLLQPLLVSREKKHKELDSTLRDGIARPKVISVMGQSGVGKSTLVRDVYESLAIKNHFDEQALATFPPYSNASDILKLILRDLTEDDFTLSEKEVNTKLNQELKEKKYVVVIDGEVSTTEWKHILAALPYEEGSRIVRMSKERLAEPPGNFDHVVIQLDHLDKDGTIELFQKRVCREESSPKYNEAVQDGVRNIHQQDIFDTTEGLPLAIVLLSGLLRTKEFPVEWKAVFDHLRSKQSKRLDSILSLCFDDLPYDLKSCFLYFAALPTNMLIEAQDLICMWMAEGFLRAKEGMTMEKVGYRYLKELIARHLINLEPMDENSPGVELVSIQSKVHSFLQTEAQEVNFVEIHSSDDIPALSSARRLSLQNRTDKYAAISNHMPKLRSILSNFEKEEKSKEDESSNEEEPEMQSTTTWLQCTQYQTKHKKNDFKSYIRQLLQESKFLRVINLQGLEVGDKLPNEIGDVVHLQYLAVTSCSLRVIPSSVGRLTGLQTLDVRDTAVERLPESFWKIMSLRHVFGHDLVLPKQIGDLKNLQTLDTIKPDNYGWDRITLAKLTNLRSLFIWELSKGHVNALSTALRKLKHLVTLTIHGNCIPSSVFTSPSLRRLEIMELDGILDMTSEPEDIKSCLPNLLLLSLEETKVSQEFINKLAELPFLAGLTLDVGSYKHEQLVFYANGFHSLKRLTIDLVELKKLEIHESALPKLVDLDILEYDNLEIEIIGKFNIVDKLLGEDENLHKKIKRAPHKKGRH</sequence>
<name>A0AAV5BPU6_ELECO</name>
<feature type="compositionally biased region" description="Basic and acidic residues" evidence="8">
    <location>
        <begin position="582"/>
        <end position="591"/>
    </location>
</feature>
<dbReference type="GO" id="GO:0043531">
    <property type="term" value="F:ADP binding"/>
    <property type="evidence" value="ECO:0007669"/>
    <property type="project" value="InterPro"/>
</dbReference>
<protein>
    <submittedName>
        <fullName evidence="13">Uncharacterized protein</fullName>
    </submittedName>
</protein>
<dbReference type="GO" id="GO:0009626">
    <property type="term" value="P:plant-type hypersensitive response"/>
    <property type="evidence" value="ECO:0007669"/>
    <property type="project" value="UniProtKB-ARBA"/>
</dbReference>
<dbReference type="InterPro" id="IPR055414">
    <property type="entry name" value="LRR_R13L4/SHOC2-like"/>
</dbReference>
<organism evidence="13 14">
    <name type="scientific">Eleusine coracana subsp. coracana</name>
    <dbReference type="NCBI Taxonomy" id="191504"/>
    <lineage>
        <taxon>Eukaryota</taxon>
        <taxon>Viridiplantae</taxon>
        <taxon>Streptophyta</taxon>
        <taxon>Embryophyta</taxon>
        <taxon>Tracheophyta</taxon>
        <taxon>Spermatophyta</taxon>
        <taxon>Magnoliopsida</taxon>
        <taxon>Liliopsida</taxon>
        <taxon>Poales</taxon>
        <taxon>Poaceae</taxon>
        <taxon>PACMAD clade</taxon>
        <taxon>Chloridoideae</taxon>
        <taxon>Cynodonteae</taxon>
        <taxon>Eleusininae</taxon>
        <taxon>Eleusine</taxon>
    </lineage>
</organism>
<evidence type="ECO:0000313" key="13">
    <source>
        <dbReference type="EMBL" id="GJM87653.1"/>
    </source>
</evidence>
<dbReference type="FunFam" id="1.10.10.10:FF:000322">
    <property type="entry name" value="Probable disease resistance protein At1g63360"/>
    <property type="match status" value="1"/>
</dbReference>
<dbReference type="Gene3D" id="1.20.5.4130">
    <property type="match status" value="1"/>
</dbReference>
<evidence type="ECO:0000256" key="7">
    <source>
        <dbReference type="SAM" id="Coils"/>
    </source>
</evidence>
<keyword evidence="5" id="KW-0611">Plant defense</keyword>
<dbReference type="Gene3D" id="3.80.10.10">
    <property type="entry name" value="Ribonuclease Inhibitor"/>
    <property type="match status" value="1"/>
</dbReference>
<evidence type="ECO:0000313" key="14">
    <source>
        <dbReference type="Proteomes" id="UP001054889"/>
    </source>
</evidence>
<dbReference type="Gene3D" id="1.10.8.430">
    <property type="entry name" value="Helical domain of apoptotic protease-activating factors"/>
    <property type="match status" value="1"/>
</dbReference>
<dbReference type="Pfam" id="PF18052">
    <property type="entry name" value="Rx_N"/>
    <property type="match status" value="1"/>
</dbReference>
<evidence type="ECO:0000256" key="5">
    <source>
        <dbReference type="ARBA" id="ARBA00022821"/>
    </source>
</evidence>
<evidence type="ECO:0000256" key="6">
    <source>
        <dbReference type="ARBA" id="ARBA00023054"/>
    </source>
</evidence>
<reference evidence="13" key="1">
    <citation type="journal article" date="2018" name="DNA Res.">
        <title>Multiple hybrid de novo genome assembly of finger millet, an orphan allotetraploid crop.</title>
        <authorList>
            <person name="Hatakeyama M."/>
            <person name="Aluri S."/>
            <person name="Balachadran M.T."/>
            <person name="Sivarajan S.R."/>
            <person name="Patrignani A."/>
            <person name="Gruter S."/>
            <person name="Poveda L."/>
            <person name="Shimizu-Inatsugi R."/>
            <person name="Baeten J."/>
            <person name="Francoijs K.J."/>
            <person name="Nataraja K.N."/>
            <person name="Reddy Y.A.N."/>
            <person name="Phadnis S."/>
            <person name="Ravikumar R.L."/>
            <person name="Schlapbach R."/>
            <person name="Sreeman S.M."/>
            <person name="Shimizu K.K."/>
        </authorList>
    </citation>
    <scope>NUCLEOTIDE SEQUENCE</scope>
</reference>
<feature type="domain" description="Disease resistance N-terminal" evidence="10">
    <location>
        <begin position="6"/>
        <end position="82"/>
    </location>
</feature>
<dbReference type="CDD" id="cd14798">
    <property type="entry name" value="RX-CC_like"/>
    <property type="match status" value="1"/>
</dbReference>
<accession>A0AAV5BPU6</accession>
<dbReference type="GO" id="GO:0042742">
    <property type="term" value="P:defense response to bacterium"/>
    <property type="evidence" value="ECO:0007669"/>
    <property type="project" value="UniProtKB-ARBA"/>
</dbReference>
<dbReference type="InterPro" id="IPR042197">
    <property type="entry name" value="Apaf_helical"/>
</dbReference>
<evidence type="ECO:0000259" key="11">
    <source>
        <dbReference type="Pfam" id="PF23559"/>
    </source>
</evidence>
<dbReference type="Pfam" id="PF23559">
    <property type="entry name" value="WHD_DRP"/>
    <property type="match status" value="1"/>
</dbReference>
<dbReference type="InterPro" id="IPR058922">
    <property type="entry name" value="WHD_DRP"/>
</dbReference>
<evidence type="ECO:0000259" key="9">
    <source>
        <dbReference type="Pfam" id="PF00931"/>
    </source>
</evidence>
<keyword evidence="2" id="KW-0433">Leucine-rich repeat</keyword>
<evidence type="ECO:0000256" key="3">
    <source>
        <dbReference type="ARBA" id="ARBA00022737"/>
    </source>
</evidence>
<comment type="caution">
    <text evidence="13">The sequence shown here is derived from an EMBL/GenBank/DDBJ whole genome shotgun (WGS) entry which is preliminary data.</text>
</comment>
<dbReference type="InterPro" id="IPR036388">
    <property type="entry name" value="WH-like_DNA-bd_sf"/>
</dbReference>
<dbReference type="SUPFAM" id="SSF52540">
    <property type="entry name" value="P-loop containing nucleoside triphosphate hydrolases"/>
    <property type="match status" value="1"/>
</dbReference>
<dbReference type="Pfam" id="PF00931">
    <property type="entry name" value="NB-ARC"/>
    <property type="match status" value="1"/>
</dbReference>
<dbReference type="SUPFAM" id="SSF52047">
    <property type="entry name" value="RNI-like"/>
    <property type="match status" value="1"/>
</dbReference>